<feature type="domain" description="O-acyltransferase WSD1 C-terminal" evidence="12">
    <location>
        <begin position="256"/>
        <end position="379"/>
    </location>
</feature>
<keyword evidence="9" id="KW-0012">Acyltransferase</keyword>
<accession>A0A1A3NGM0</accession>
<dbReference type="GO" id="GO:0006071">
    <property type="term" value="P:glycerol metabolic process"/>
    <property type="evidence" value="ECO:0007669"/>
    <property type="project" value="UniProtKB-KW"/>
</dbReference>
<feature type="domain" description="O-acyltransferase WSD1-like N-terminal" evidence="11">
    <location>
        <begin position="60"/>
        <end position="123"/>
    </location>
</feature>
<dbReference type="InterPro" id="IPR045034">
    <property type="entry name" value="O-acyltransferase_WSD1-like"/>
</dbReference>
<dbReference type="GO" id="GO:0001666">
    <property type="term" value="P:response to hypoxia"/>
    <property type="evidence" value="ECO:0007669"/>
    <property type="project" value="TreeGrafter"/>
</dbReference>
<protein>
    <recommendedName>
        <fullName evidence="4">diacylglycerol O-acyltransferase</fullName>
        <ecNumber evidence="4">2.3.1.20</ecNumber>
    </recommendedName>
</protein>
<evidence type="ECO:0000256" key="2">
    <source>
        <dbReference type="ARBA" id="ARBA00005189"/>
    </source>
</evidence>
<dbReference type="RefSeq" id="WP_065036051.1">
    <property type="nucleotide sequence ID" value="NZ_LZLR01000121.1"/>
</dbReference>
<dbReference type="GO" id="GO:0051701">
    <property type="term" value="P:biological process involved in interaction with host"/>
    <property type="evidence" value="ECO:0007669"/>
    <property type="project" value="TreeGrafter"/>
</dbReference>
<evidence type="ECO:0000256" key="8">
    <source>
        <dbReference type="ARBA" id="ARBA00023098"/>
    </source>
</evidence>
<comment type="similarity">
    <text evidence="3">Belongs to the long-chain O-acyltransferase family.</text>
</comment>
<dbReference type="EMBL" id="LZLR01000121">
    <property type="protein sequence ID" value="OBK20936.1"/>
    <property type="molecule type" value="Genomic_DNA"/>
</dbReference>
<dbReference type="GO" id="GO:0005886">
    <property type="term" value="C:plasma membrane"/>
    <property type="evidence" value="ECO:0007669"/>
    <property type="project" value="TreeGrafter"/>
</dbReference>
<dbReference type="PANTHER" id="PTHR31650">
    <property type="entry name" value="O-ACYLTRANSFERASE (WSD1-LIKE) FAMILY PROTEIN"/>
    <property type="match status" value="1"/>
</dbReference>
<dbReference type="EC" id="2.3.1.20" evidence="4"/>
<comment type="catalytic activity">
    <reaction evidence="10">
        <text>an acyl-CoA + a 1,2-diacyl-sn-glycerol = a triacyl-sn-glycerol + CoA</text>
        <dbReference type="Rhea" id="RHEA:10868"/>
        <dbReference type="ChEBI" id="CHEBI:17815"/>
        <dbReference type="ChEBI" id="CHEBI:57287"/>
        <dbReference type="ChEBI" id="CHEBI:58342"/>
        <dbReference type="ChEBI" id="CHEBI:64615"/>
        <dbReference type="EC" id="2.3.1.20"/>
    </reaction>
</comment>
<dbReference type="Proteomes" id="UP000093819">
    <property type="component" value="Unassembled WGS sequence"/>
</dbReference>
<dbReference type="Pfam" id="PF03007">
    <property type="entry name" value="WS_DGAT_cat"/>
    <property type="match status" value="1"/>
</dbReference>
<evidence type="ECO:0000259" key="12">
    <source>
        <dbReference type="Pfam" id="PF06974"/>
    </source>
</evidence>
<dbReference type="InterPro" id="IPR004255">
    <property type="entry name" value="O-acyltransferase_WSD1_N"/>
</dbReference>
<keyword evidence="6" id="KW-0808">Transferase</keyword>
<reference evidence="13 14" key="1">
    <citation type="submission" date="2016-06" db="EMBL/GenBank/DDBJ databases">
        <authorList>
            <person name="Kjaerup R.B."/>
            <person name="Dalgaard T.S."/>
            <person name="Juul-Madsen H.R."/>
        </authorList>
    </citation>
    <scope>NUCLEOTIDE SEQUENCE [LARGE SCALE GENOMIC DNA]</scope>
    <source>
        <strain evidence="13 14">1245335.1</strain>
    </source>
</reference>
<evidence type="ECO:0000256" key="3">
    <source>
        <dbReference type="ARBA" id="ARBA00009587"/>
    </source>
</evidence>
<sequence length="420" mass="45158">MAQQTTQQTTSDTGFFGGATPDAHPNLAMAAAAIVEGCAPDSELIKKLLAERIQPGVPVNPDAAQHVHRMALPRPGDDGELFLAITHALERPLELDGPLWECWVIEGLRDDRWAILIKVHHTLGRLSPAHLLLQLCDDAATGTFSGGAAKELPAPPIDWADALWQLPATLVKVAARAALLPITWLSPAGADTTRRHYRTVRVPRAQVESVSRKFGVQPNEVALAAVTAGFRTVLLRRGEQPRADSLRTLGPAVPYLPLEHEEPVQQLRAVHSMSGRNDQRPAANSPIALCAKVIQALTKSPGQGLVTLATTAAGPRRRLHLLGQRMERLLPIPPTAPDVSTGVAVFSYGDELVFGITAGYDGATEMEHLADGIELGMAQLAALSEDSVLLFDRRRGRSSRALSASAARWRPAAPPARVRH</sequence>
<comment type="pathway">
    <text evidence="2">Lipid metabolism.</text>
</comment>
<keyword evidence="7" id="KW-0319">Glycerol metabolism</keyword>
<evidence type="ECO:0000256" key="1">
    <source>
        <dbReference type="ARBA" id="ARBA00004771"/>
    </source>
</evidence>
<evidence type="ECO:0000313" key="13">
    <source>
        <dbReference type="EMBL" id="OBK20936.1"/>
    </source>
</evidence>
<comment type="caution">
    <text evidence="13">The sequence shown here is derived from an EMBL/GenBank/DDBJ whole genome shotgun (WGS) entry which is preliminary data.</text>
</comment>
<dbReference type="AlphaFoldDB" id="A0A1A3NGM0"/>
<dbReference type="UniPathway" id="UPA00282"/>
<evidence type="ECO:0000259" key="11">
    <source>
        <dbReference type="Pfam" id="PF03007"/>
    </source>
</evidence>
<organism evidence="13 14">
    <name type="scientific">Mycobacterium asiaticum</name>
    <dbReference type="NCBI Taxonomy" id="1790"/>
    <lineage>
        <taxon>Bacteria</taxon>
        <taxon>Bacillati</taxon>
        <taxon>Actinomycetota</taxon>
        <taxon>Actinomycetes</taxon>
        <taxon>Mycobacteriales</taxon>
        <taxon>Mycobacteriaceae</taxon>
        <taxon>Mycobacterium</taxon>
    </lineage>
</organism>
<dbReference type="Pfam" id="PF06974">
    <property type="entry name" value="WS_DGAT_C"/>
    <property type="match status" value="1"/>
</dbReference>
<keyword evidence="8" id="KW-0443">Lipid metabolism</keyword>
<dbReference type="InterPro" id="IPR009721">
    <property type="entry name" value="O-acyltransferase_WSD1_C"/>
</dbReference>
<evidence type="ECO:0000313" key="14">
    <source>
        <dbReference type="Proteomes" id="UP000093819"/>
    </source>
</evidence>
<dbReference type="OrthoDB" id="9810950at2"/>
<evidence type="ECO:0000256" key="6">
    <source>
        <dbReference type="ARBA" id="ARBA00022679"/>
    </source>
</evidence>
<gene>
    <name evidence="13" type="ORF">A5635_24300</name>
</gene>
<proteinExistence type="inferred from homology"/>
<dbReference type="PANTHER" id="PTHR31650:SF1">
    <property type="entry name" value="WAX ESTER SYNTHASE_DIACYLGLYCEROL ACYLTRANSFERASE 4-RELATED"/>
    <property type="match status" value="1"/>
</dbReference>
<comment type="pathway">
    <text evidence="1">Glycerolipid metabolism; triacylglycerol biosynthesis.</text>
</comment>
<evidence type="ECO:0000256" key="4">
    <source>
        <dbReference type="ARBA" id="ARBA00013244"/>
    </source>
</evidence>
<evidence type="ECO:0000256" key="9">
    <source>
        <dbReference type="ARBA" id="ARBA00023315"/>
    </source>
</evidence>
<evidence type="ECO:0000256" key="10">
    <source>
        <dbReference type="ARBA" id="ARBA00048109"/>
    </source>
</evidence>
<evidence type="ECO:0000256" key="5">
    <source>
        <dbReference type="ARBA" id="ARBA00022516"/>
    </source>
</evidence>
<evidence type="ECO:0000256" key="7">
    <source>
        <dbReference type="ARBA" id="ARBA00022798"/>
    </source>
</evidence>
<name>A0A1A3NGM0_MYCAS</name>
<dbReference type="GO" id="GO:0071731">
    <property type="term" value="P:response to nitric oxide"/>
    <property type="evidence" value="ECO:0007669"/>
    <property type="project" value="TreeGrafter"/>
</dbReference>
<dbReference type="GO" id="GO:0019432">
    <property type="term" value="P:triglyceride biosynthetic process"/>
    <property type="evidence" value="ECO:0007669"/>
    <property type="project" value="UniProtKB-UniPathway"/>
</dbReference>
<dbReference type="GO" id="GO:0004144">
    <property type="term" value="F:diacylglycerol O-acyltransferase activity"/>
    <property type="evidence" value="ECO:0007669"/>
    <property type="project" value="UniProtKB-EC"/>
</dbReference>
<keyword evidence="5" id="KW-0444">Lipid biosynthesis</keyword>